<evidence type="ECO:0000259" key="4">
    <source>
        <dbReference type="Pfam" id="PF01168"/>
    </source>
</evidence>
<name>A0A8H2XLR1_9AGAM</name>
<evidence type="ECO:0000313" key="6">
    <source>
        <dbReference type="Proteomes" id="UP000663846"/>
    </source>
</evidence>
<dbReference type="FunFam" id="3.20.20.10:FF:000007">
    <property type="entry name" value="Pyridoxal phosphate homeostasis protein"/>
    <property type="match status" value="1"/>
</dbReference>
<dbReference type="NCBIfam" id="TIGR00044">
    <property type="entry name" value="YggS family pyridoxal phosphate-dependent enzyme"/>
    <property type="match status" value="1"/>
</dbReference>
<dbReference type="PANTHER" id="PTHR10146">
    <property type="entry name" value="PROLINE SYNTHETASE CO-TRANSCRIBED BACTERIAL HOMOLOG PROTEIN"/>
    <property type="match status" value="1"/>
</dbReference>
<comment type="function">
    <text evidence="2">Pyridoxal 5'-phosphate (PLP)-binding protein, which may be involved in intracellular homeostatic regulation of pyridoxal 5'-phosphate (PLP), the active form of vitamin B6.</text>
</comment>
<dbReference type="AlphaFoldDB" id="A0A8H2XLR1"/>
<organism evidence="5 6">
    <name type="scientific">Rhizoctonia solani</name>
    <dbReference type="NCBI Taxonomy" id="456999"/>
    <lineage>
        <taxon>Eukaryota</taxon>
        <taxon>Fungi</taxon>
        <taxon>Dikarya</taxon>
        <taxon>Basidiomycota</taxon>
        <taxon>Agaricomycotina</taxon>
        <taxon>Agaricomycetes</taxon>
        <taxon>Cantharellales</taxon>
        <taxon>Ceratobasidiaceae</taxon>
        <taxon>Rhizoctonia</taxon>
    </lineage>
</organism>
<dbReference type="PROSITE" id="PS01211">
    <property type="entry name" value="UPF0001"/>
    <property type="match status" value="1"/>
</dbReference>
<comment type="caution">
    <text evidence="5">The sequence shown here is derived from an EMBL/GenBank/DDBJ whole genome shotgun (WGS) entry which is preliminary data.</text>
</comment>
<dbReference type="InterPro" id="IPR001608">
    <property type="entry name" value="Ala_racemase_N"/>
</dbReference>
<dbReference type="InterPro" id="IPR029066">
    <property type="entry name" value="PLP-binding_barrel"/>
</dbReference>
<dbReference type="HAMAP" id="MF_02087">
    <property type="entry name" value="PLP_homeostasis"/>
    <property type="match status" value="1"/>
</dbReference>
<evidence type="ECO:0000256" key="2">
    <source>
        <dbReference type="HAMAP-Rule" id="MF_03225"/>
    </source>
</evidence>
<dbReference type="CDD" id="cd06822">
    <property type="entry name" value="PLPDE_III_YBL036c_euk"/>
    <property type="match status" value="1"/>
</dbReference>
<proteinExistence type="inferred from homology"/>
<evidence type="ECO:0000256" key="1">
    <source>
        <dbReference type="ARBA" id="ARBA00022898"/>
    </source>
</evidence>
<keyword evidence="1 2" id="KW-0663">Pyridoxal phosphate</keyword>
<dbReference type="Gene3D" id="3.20.20.10">
    <property type="entry name" value="Alanine racemase"/>
    <property type="match status" value="1"/>
</dbReference>
<evidence type="ECO:0000256" key="3">
    <source>
        <dbReference type="RuleBase" id="RU004514"/>
    </source>
</evidence>
<protein>
    <recommendedName>
        <fullName evidence="2">Pyridoxal phosphate homeostasis protein</fullName>
        <shortName evidence="2">PLP homeostasis protein</shortName>
    </recommendedName>
</protein>
<dbReference type="PANTHER" id="PTHR10146:SF14">
    <property type="entry name" value="PYRIDOXAL PHOSPHATE HOMEOSTASIS PROTEIN"/>
    <property type="match status" value="1"/>
</dbReference>
<dbReference type="InterPro" id="IPR011078">
    <property type="entry name" value="PyrdxlP_homeostasis"/>
</dbReference>
<dbReference type="GO" id="GO:0030170">
    <property type="term" value="F:pyridoxal phosphate binding"/>
    <property type="evidence" value="ECO:0007669"/>
    <property type="project" value="UniProtKB-UniRule"/>
</dbReference>
<gene>
    <name evidence="5" type="ORF">RDB_LOCUS99801</name>
</gene>
<dbReference type="Pfam" id="PF01168">
    <property type="entry name" value="Ala_racemase_N"/>
    <property type="match status" value="1"/>
</dbReference>
<reference evidence="5" key="1">
    <citation type="submission" date="2021-01" db="EMBL/GenBank/DDBJ databases">
        <authorList>
            <person name="Kaushik A."/>
        </authorList>
    </citation>
    <scope>NUCLEOTIDE SEQUENCE</scope>
    <source>
        <strain evidence="5">AG1-1C</strain>
    </source>
</reference>
<feature type="domain" description="Alanine racemase N-terminal" evidence="4">
    <location>
        <begin position="80"/>
        <end position="300"/>
    </location>
</feature>
<dbReference type="EMBL" id="CAJMWS010000325">
    <property type="protein sequence ID" value="CAE6427321.1"/>
    <property type="molecule type" value="Genomic_DNA"/>
</dbReference>
<accession>A0A8H2XLR1</accession>
<sequence>MPTWLRLSPRIAARSRSLSNKKGLLLGFYRYSRMSAAEVEFASAARQEELAESLSEVRQKVKSACTDRAARGAREALPCLVAVSKYKPASDIQVCYDLGQLDFGENYVDELVQKASVLPEFIRWHFIGSLQSNKCKKVAGVPNLYCLHTLDSIKKANALQKALPSTRKEPLKVMIQINTSGEDSKSGLQPLSPENLDGSEVLALARHVIKSCPALELYGLMTIGSYEASTSGEDNPDFRTLVRTEELLQASLQGDDDLGETWSQGRSLALSMGMSADFEEAIRAGSDVIRVGTGIFGSRPPKN</sequence>
<dbReference type="Proteomes" id="UP000663846">
    <property type="component" value="Unassembled WGS sequence"/>
</dbReference>
<feature type="modified residue" description="N6-(pyridoxal phosphate)lysine" evidence="2">
    <location>
        <position position="85"/>
    </location>
</feature>
<evidence type="ECO:0000313" key="5">
    <source>
        <dbReference type="EMBL" id="CAE6427321.1"/>
    </source>
</evidence>
<dbReference type="SUPFAM" id="SSF51419">
    <property type="entry name" value="PLP-binding barrel"/>
    <property type="match status" value="1"/>
</dbReference>
<comment type="similarity">
    <text evidence="2 3">Belongs to the pyridoxal phosphate-binding protein YggS/PROSC family.</text>
</comment>